<name>A0ABT0N4R4_9GAMM</name>
<proteinExistence type="predicted"/>
<dbReference type="RefSeq" id="WP_248935103.1">
    <property type="nucleotide sequence ID" value="NZ_JAKIKT010000002.1"/>
</dbReference>
<dbReference type="Pfam" id="PF11655">
    <property type="entry name" value="DUF2589"/>
    <property type="match status" value="1"/>
</dbReference>
<organism evidence="1 2">
    <name type="scientific">Shewanella corallii</name>
    <dbReference type="NCBI Taxonomy" id="560080"/>
    <lineage>
        <taxon>Bacteria</taxon>
        <taxon>Pseudomonadati</taxon>
        <taxon>Pseudomonadota</taxon>
        <taxon>Gammaproteobacteria</taxon>
        <taxon>Alteromonadales</taxon>
        <taxon>Shewanellaceae</taxon>
        <taxon>Shewanella</taxon>
    </lineage>
</organism>
<dbReference type="InterPro" id="IPR024510">
    <property type="entry name" value="DUF2589"/>
</dbReference>
<comment type="caution">
    <text evidence="1">The sequence shown here is derived from an EMBL/GenBank/DDBJ whole genome shotgun (WGS) entry which is preliminary data.</text>
</comment>
<sequence length="233" mass="24629">MPDVNSGPALVSMAQQFTGLPMRALIGGPLNAAAQANNMMAVTQTNFMLDTCFNKKTGKDAAGNDTTTLEPIMVTMHITRGVITESESKDDKGQPTAEITNVTTQFDLPLLTIIPLNALGVDNVQVDFDMEVKSSYTDEASQSSSESTHAEASFDAKLGAGWWSVEVKGSVSHDSQSAQSTKSTYQKSNNAKYTVSVHAGQLQLPEGVTTIIQAFTNSISPITLGSSSSSQAS</sequence>
<dbReference type="EMBL" id="JAKIKT010000002">
    <property type="protein sequence ID" value="MCL2913446.1"/>
    <property type="molecule type" value="Genomic_DNA"/>
</dbReference>
<reference evidence="1 2" key="1">
    <citation type="submission" date="2022-01" db="EMBL/GenBank/DDBJ databases">
        <title>Whole genome-based taxonomy of the Shewanellaceae.</title>
        <authorList>
            <person name="Martin-Rodriguez A.J."/>
        </authorList>
    </citation>
    <scope>NUCLEOTIDE SEQUENCE [LARGE SCALE GENOMIC DNA]</scope>
    <source>
        <strain evidence="1 2">DSM 21332</strain>
    </source>
</reference>
<keyword evidence="2" id="KW-1185">Reference proteome</keyword>
<accession>A0ABT0N4R4</accession>
<evidence type="ECO:0000313" key="1">
    <source>
        <dbReference type="EMBL" id="MCL2913446.1"/>
    </source>
</evidence>
<dbReference type="Proteomes" id="UP001202831">
    <property type="component" value="Unassembled WGS sequence"/>
</dbReference>
<evidence type="ECO:0000313" key="2">
    <source>
        <dbReference type="Proteomes" id="UP001202831"/>
    </source>
</evidence>
<gene>
    <name evidence="1" type="ORF">L2725_06540</name>
</gene>
<protein>
    <submittedName>
        <fullName evidence="1">DUF2589 domain-containing protein</fullName>
    </submittedName>
</protein>